<dbReference type="RefSeq" id="WP_171100166.1">
    <property type="nucleotide sequence ID" value="NZ_CP053084.1"/>
</dbReference>
<keyword evidence="6" id="KW-1185">Reference proteome</keyword>
<dbReference type="GO" id="GO:0030272">
    <property type="term" value="F:5-formyltetrahydrofolate cyclo-ligase activity"/>
    <property type="evidence" value="ECO:0007669"/>
    <property type="project" value="UniProtKB-EC"/>
</dbReference>
<dbReference type="EMBL" id="CP053084">
    <property type="protein sequence ID" value="QJR30256.1"/>
    <property type="molecule type" value="Genomic_DNA"/>
</dbReference>
<dbReference type="Gene3D" id="3.40.50.10420">
    <property type="entry name" value="NagB/RpiA/CoA transferase-like"/>
    <property type="match status" value="1"/>
</dbReference>
<gene>
    <name evidence="5" type="ORF">HKT17_11375</name>
</gene>
<keyword evidence="3 4" id="KW-0067">ATP-binding</keyword>
<dbReference type="Proteomes" id="UP000501130">
    <property type="component" value="Chromosome"/>
</dbReference>
<name>A0ABX6N789_9BURK</name>
<keyword evidence="4" id="KW-0479">Metal-binding</keyword>
<dbReference type="InterPro" id="IPR037171">
    <property type="entry name" value="NagB/RpiA_transferase-like"/>
</dbReference>
<dbReference type="PANTHER" id="PTHR23407:SF1">
    <property type="entry name" value="5-FORMYLTETRAHYDROFOLATE CYCLO-LIGASE"/>
    <property type="match status" value="1"/>
</dbReference>
<evidence type="ECO:0000256" key="4">
    <source>
        <dbReference type="RuleBase" id="RU361279"/>
    </source>
</evidence>
<dbReference type="InterPro" id="IPR024185">
    <property type="entry name" value="FTHF_cligase-like_sf"/>
</dbReference>
<protein>
    <recommendedName>
        <fullName evidence="4">5-formyltetrahydrofolate cyclo-ligase</fullName>
        <ecNumber evidence="4">6.3.3.2</ecNumber>
    </recommendedName>
</protein>
<evidence type="ECO:0000256" key="2">
    <source>
        <dbReference type="ARBA" id="ARBA00022741"/>
    </source>
</evidence>
<evidence type="ECO:0000256" key="3">
    <source>
        <dbReference type="ARBA" id="ARBA00022840"/>
    </source>
</evidence>
<dbReference type="Pfam" id="PF01812">
    <property type="entry name" value="5-FTHF_cyc-lig"/>
    <property type="match status" value="1"/>
</dbReference>
<evidence type="ECO:0000313" key="5">
    <source>
        <dbReference type="EMBL" id="QJR30256.1"/>
    </source>
</evidence>
<keyword evidence="4" id="KW-0460">Magnesium</keyword>
<comment type="catalytic activity">
    <reaction evidence="4">
        <text>(6S)-5-formyl-5,6,7,8-tetrahydrofolate + ATP = (6R)-5,10-methenyltetrahydrofolate + ADP + phosphate</text>
        <dbReference type="Rhea" id="RHEA:10488"/>
        <dbReference type="ChEBI" id="CHEBI:30616"/>
        <dbReference type="ChEBI" id="CHEBI:43474"/>
        <dbReference type="ChEBI" id="CHEBI:57455"/>
        <dbReference type="ChEBI" id="CHEBI:57457"/>
        <dbReference type="ChEBI" id="CHEBI:456216"/>
        <dbReference type="EC" id="6.3.3.2"/>
    </reaction>
</comment>
<dbReference type="InterPro" id="IPR002698">
    <property type="entry name" value="FTHF_cligase"/>
</dbReference>
<evidence type="ECO:0000313" key="6">
    <source>
        <dbReference type="Proteomes" id="UP000501130"/>
    </source>
</evidence>
<proteinExistence type="inferred from homology"/>
<dbReference type="EC" id="6.3.3.2" evidence="4"/>
<sequence length="189" mass="21270">MKKSLRQTAMAYRNRLQPEEINSLSQEISASLITLLQTFQPCTVGLFYPTRGEPNVLAIMNNLALKGFRWALPVCCESPTGPFLKFAQFAPDMEMELGRYNIPVPKSKSWVQPEVLLVPCLAFHRAGARLGYGAGWYDRTLSQMPAKPVTVGVAYAITETKDNFSEQHDELLDYLLTEREFIFTRSGAS</sequence>
<organism evidence="5 6">
    <name type="scientific">Limnobacter profundi</name>
    <dbReference type="NCBI Taxonomy" id="2732163"/>
    <lineage>
        <taxon>Bacteria</taxon>
        <taxon>Pseudomonadati</taxon>
        <taxon>Pseudomonadota</taxon>
        <taxon>Betaproteobacteria</taxon>
        <taxon>Burkholderiales</taxon>
        <taxon>Burkholderiaceae</taxon>
        <taxon>Limnobacter</taxon>
    </lineage>
</organism>
<dbReference type="SUPFAM" id="SSF100950">
    <property type="entry name" value="NagB/RpiA/CoA transferase-like"/>
    <property type="match status" value="1"/>
</dbReference>
<evidence type="ECO:0000256" key="1">
    <source>
        <dbReference type="ARBA" id="ARBA00010638"/>
    </source>
</evidence>
<dbReference type="NCBIfam" id="TIGR02727">
    <property type="entry name" value="MTHFS_bact"/>
    <property type="match status" value="1"/>
</dbReference>
<keyword evidence="5" id="KW-0436">Ligase</keyword>
<comment type="cofactor">
    <cofactor evidence="4">
        <name>Mg(2+)</name>
        <dbReference type="ChEBI" id="CHEBI:18420"/>
    </cofactor>
</comment>
<comment type="similarity">
    <text evidence="1 4">Belongs to the 5-formyltetrahydrofolate cyclo-ligase family.</text>
</comment>
<accession>A0ABX6N789</accession>
<reference evidence="5 6" key="1">
    <citation type="submission" date="2020-05" db="EMBL/GenBank/DDBJ databases">
        <title>Compete genome of Limnobacter sp. SAORIC-580.</title>
        <authorList>
            <person name="Song J."/>
            <person name="Cho J.-C."/>
        </authorList>
    </citation>
    <scope>NUCLEOTIDE SEQUENCE [LARGE SCALE GENOMIC DNA]</scope>
    <source>
        <strain evidence="5 6">SAORIC-580</strain>
    </source>
</reference>
<dbReference type="PIRSF" id="PIRSF006806">
    <property type="entry name" value="FTHF_cligase"/>
    <property type="match status" value="1"/>
</dbReference>
<dbReference type="PANTHER" id="PTHR23407">
    <property type="entry name" value="ATPASE INHIBITOR/5-FORMYLTETRAHYDROFOLATE CYCLO-LIGASE"/>
    <property type="match status" value="1"/>
</dbReference>
<keyword evidence="2 4" id="KW-0547">Nucleotide-binding</keyword>